<name>A0ABQ5F3D7_9ASTR</name>
<organism evidence="1 2">
    <name type="scientific">Tanacetum coccineum</name>
    <dbReference type="NCBI Taxonomy" id="301880"/>
    <lineage>
        <taxon>Eukaryota</taxon>
        <taxon>Viridiplantae</taxon>
        <taxon>Streptophyta</taxon>
        <taxon>Embryophyta</taxon>
        <taxon>Tracheophyta</taxon>
        <taxon>Spermatophyta</taxon>
        <taxon>Magnoliopsida</taxon>
        <taxon>eudicotyledons</taxon>
        <taxon>Gunneridae</taxon>
        <taxon>Pentapetalae</taxon>
        <taxon>asterids</taxon>
        <taxon>campanulids</taxon>
        <taxon>Asterales</taxon>
        <taxon>Asteraceae</taxon>
        <taxon>Asteroideae</taxon>
        <taxon>Anthemideae</taxon>
        <taxon>Anthemidinae</taxon>
        <taxon>Tanacetum</taxon>
    </lineage>
</organism>
<evidence type="ECO:0000313" key="1">
    <source>
        <dbReference type="EMBL" id="GJT57588.1"/>
    </source>
</evidence>
<reference evidence="1" key="1">
    <citation type="journal article" date="2022" name="Int. J. Mol. Sci.">
        <title>Draft Genome of Tanacetum Coccineum: Genomic Comparison of Closely Related Tanacetum-Family Plants.</title>
        <authorList>
            <person name="Yamashiro T."/>
            <person name="Shiraishi A."/>
            <person name="Nakayama K."/>
            <person name="Satake H."/>
        </authorList>
    </citation>
    <scope>NUCLEOTIDE SEQUENCE</scope>
</reference>
<dbReference type="PANTHER" id="PTHR36617">
    <property type="entry name" value="PROTEIN, PUTATIVE-RELATED"/>
    <property type="match status" value="1"/>
</dbReference>
<sequence>MVFGGNTRDLGSFGEETDEITNLRQILEEVLLTEHGDSVASIKRRRRDLFSDGVWNLETASGRGRLKEDLESSTYGYSSVGEELSLFDRPNEVERGRILEAHRLESILQQQISQRMAPSHHDGRKSHLLEDKQIPSVGVFDEVFSTWMTFRGNTHDLGSSGEETNEIIANLDKTLEDGLLTERGGLGVGSLLEKNLELYGFIGGFGSPCNSFGVGDTWCDIIKVVSYIGKIDNSFNVSFTLKVYNDLDVMFWSDPWCENGIRLMDMFPRLYALENNKECKVVERWILSNDILGGNWSWRLDYHGRDTDDLSTMVDLIGDIALSSNWDLVDVERVGFVSITIQSRNGTISLSEGFEDWDVSLLIPQDAIEVVDIKVVPSLFIMSEPLSLDCVFDFPMDEPEPHLVYDFFALGLLPGYAGNPNNNNNGWIEADVPLLGELGVAADEPMVGLIMDEIVEPIVEAEEQVIALVDDMDEAIAMLFSDDDFEDDDSEGFDEEEVWEVNEEWLMAPVTPPSMSVVPPPSVYKVGGPSTAAAEGQSFPLTSPGLPIPPSVIEDLSTRLGNLEYGHEKLVKKVIQVQALQAAVQQRDTPIQQLQTMVSEMSGWKLRWLVPRLKVRDGEDFSYIECMFPLKYQLMVVKKTSFPEMECSGSIVSSILDVVEVLNKALSDT</sequence>
<evidence type="ECO:0000313" key="2">
    <source>
        <dbReference type="Proteomes" id="UP001151760"/>
    </source>
</evidence>
<protein>
    <submittedName>
        <fullName evidence="1">Uncharacterized protein</fullName>
    </submittedName>
</protein>
<proteinExistence type="predicted"/>
<keyword evidence="2" id="KW-1185">Reference proteome</keyword>
<gene>
    <name evidence="1" type="ORF">Tco_0992642</name>
</gene>
<accession>A0ABQ5F3D7</accession>
<dbReference type="PANTHER" id="PTHR36617:SF16">
    <property type="entry name" value="OS04G0516500 PROTEIN"/>
    <property type="match status" value="1"/>
</dbReference>
<comment type="caution">
    <text evidence="1">The sequence shown here is derived from an EMBL/GenBank/DDBJ whole genome shotgun (WGS) entry which is preliminary data.</text>
</comment>
<dbReference type="EMBL" id="BQNB010016944">
    <property type="protein sequence ID" value="GJT57588.1"/>
    <property type="molecule type" value="Genomic_DNA"/>
</dbReference>
<reference evidence="1" key="2">
    <citation type="submission" date="2022-01" db="EMBL/GenBank/DDBJ databases">
        <authorList>
            <person name="Yamashiro T."/>
            <person name="Shiraishi A."/>
            <person name="Satake H."/>
            <person name="Nakayama K."/>
        </authorList>
    </citation>
    <scope>NUCLEOTIDE SEQUENCE</scope>
</reference>
<dbReference type="Proteomes" id="UP001151760">
    <property type="component" value="Unassembled WGS sequence"/>
</dbReference>